<gene>
    <name evidence="2" type="ORF">SKTS_07560</name>
</gene>
<protein>
    <submittedName>
        <fullName evidence="2">Membrane protein</fullName>
    </submittedName>
</protein>
<sequence length="170" mass="19230">MNALTENIKPWYREPWPWILMALPAAAVIFGLFYAWLAITTQDGLVDDDYYKDGLAINRTLDRDKAAKTLNIKAQLMVGDDPTHLRLMLQGGQSGTLPQHLRLKLLHPTRAGMDQVVDLTQRGEGYYEGALKSLGPARWHLVLEDTEKKWRLTGTWHVPKDHSVALDSKG</sequence>
<dbReference type="RefSeq" id="WP_173060613.1">
    <property type="nucleotide sequence ID" value="NZ_AP022853.1"/>
</dbReference>
<evidence type="ECO:0000313" key="3">
    <source>
        <dbReference type="Proteomes" id="UP000502260"/>
    </source>
</evidence>
<dbReference type="Proteomes" id="UP000502260">
    <property type="component" value="Chromosome"/>
</dbReference>
<keyword evidence="3" id="KW-1185">Reference proteome</keyword>
<name>A0A6F8V974_9PROT</name>
<reference evidence="3" key="1">
    <citation type="submission" date="2020-03" db="EMBL/GenBank/DDBJ databases">
        <title>Complete genome sequence of sulfur-oxidizing bacterium skT11.</title>
        <authorList>
            <person name="Kanda M."/>
            <person name="Kojima H."/>
            <person name="Fukui M."/>
        </authorList>
    </citation>
    <scope>NUCLEOTIDE SEQUENCE [LARGE SCALE GENOMIC DNA]</scope>
    <source>
        <strain evidence="3">skT11</strain>
    </source>
</reference>
<organism evidence="2 3">
    <name type="scientific">Sulfurimicrobium lacus</name>
    <dbReference type="NCBI Taxonomy" id="2715678"/>
    <lineage>
        <taxon>Bacteria</taxon>
        <taxon>Pseudomonadati</taxon>
        <taxon>Pseudomonadota</taxon>
        <taxon>Betaproteobacteria</taxon>
        <taxon>Nitrosomonadales</taxon>
        <taxon>Sulfuricellaceae</taxon>
        <taxon>Sulfurimicrobium</taxon>
    </lineage>
</organism>
<evidence type="ECO:0000256" key="1">
    <source>
        <dbReference type="SAM" id="Phobius"/>
    </source>
</evidence>
<dbReference type="KEGG" id="slac:SKTS_07560"/>
<evidence type="ECO:0000313" key="2">
    <source>
        <dbReference type="EMBL" id="BCB25870.1"/>
    </source>
</evidence>
<proteinExistence type="predicted"/>
<dbReference type="AlphaFoldDB" id="A0A6F8V974"/>
<keyword evidence="1" id="KW-0812">Transmembrane</keyword>
<dbReference type="Pfam" id="PF05751">
    <property type="entry name" value="FixH"/>
    <property type="match status" value="1"/>
</dbReference>
<dbReference type="InterPro" id="IPR008620">
    <property type="entry name" value="FixH"/>
</dbReference>
<keyword evidence="1" id="KW-1133">Transmembrane helix</keyword>
<keyword evidence="1" id="KW-0472">Membrane</keyword>
<feature type="transmembrane region" description="Helical" evidence="1">
    <location>
        <begin position="16"/>
        <end position="37"/>
    </location>
</feature>
<accession>A0A6F8V974</accession>
<dbReference type="EMBL" id="AP022853">
    <property type="protein sequence ID" value="BCB25870.1"/>
    <property type="molecule type" value="Genomic_DNA"/>
</dbReference>